<keyword evidence="2" id="KW-0378">Hydrolase</keyword>
<gene>
    <name evidence="2" type="ORF">MARU1_000189</name>
</gene>
<dbReference type="GO" id="GO:0033925">
    <property type="term" value="F:mannosyl-glycoprotein endo-beta-N-acetylglucosaminidase activity"/>
    <property type="evidence" value="ECO:0007669"/>
    <property type="project" value="UniProtKB-EC"/>
</dbReference>
<dbReference type="Pfam" id="PF03644">
    <property type="entry name" value="Glyco_hydro_85"/>
    <property type="match status" value="1"/>
</dbReference>
<dbReference type="Gene3D" id="3.20.20.80">
    <property type="entry name" value="Glycosidases"/>
    <property type="match status" value="1"/>
</dbReference>
<protein>
    <submittedName>
        <fullName evidence="2">Mannosyl-glycoprotein endo-beta-N-acetylglucosaminidase</fullName>
        <ecNumber evidence="2">3.2.1.96</ecNumber>
    </submittedName>
</protein>
<keyword evidence="3" id="KW-1185">Reference proteome</keyword>
<dbReference type="EMBL" id="CP119916">
    <property type="protein sequence ID" value="WFD14190.1"/>
    <property type="molecule type" value="Genomic_DNA"/>
</dbReference>
<sequence>MPLDVHLAGPLEAAPGRPVYFENLRDLDEYVKTLPKVWERGYRTAWPDRPHLLVCHDFQGGYTESLHAQGYTFEHWQCTDIMVYFSHKRVSLPPPGWVRAAHLHGTRILGTLLFEWDESKLDLRYLLDGWEPTWRTKVRAELSTYFADELIRLAAAHGIDGFLINVETSLALTAHSNPFLHRLDSCHNAARLRQWIRYLRDKGQERLSTWHVVWYDSVTYPDGQLQWQDAMSLRNAPFFQAASLGFTNYTWSHPERCHVRPNPCLEHSAVVADTHAFPRSHVFIGVDVFGRNCLGGHDTYRALNMLQSETPFGFSAALFAPGWTWEHDAPPARSWQAWWDEDWAFWHRGPHAISHYFANRACPWHGHATQGYGFRTNFSLGAGSAWFVQGRNVYPHAWTDQGVCAPKPLLAWPAVAYVLDAEGRKENDPGIRATLTHDDAWSGTSSLCLRTDTWMYVPLVALAPLPSDATQRNILVRISVKGASVEPRMYIHDRLYSGTCEAQALPHGWTLYTSRVALPRDAHDYDIHMVLGVLGSVRVGQVDVAPASAYDEAAPDATWSHGLLTWTDTVPWASGYEVYTIRDEPIWWGTVSTVQERHQVHFRANTECGCLA</sequence>
<dbReference type="InterPro" id="IPR005201">
    <property type="entry name" value="TIM_ENGase"/>
</dbReference>
<reference evidence="2 3" key="1">
    <citation type="submission" date="2023-03" db="EMBL/GenBank/DDBJ databases">
        <title>Mating type loci evolution in Malassezia.</title>
        <authorList>
            <person name="Coelho M.A."/>
        </authorList>
    </citation>
    <scope>NUCLEOTIDE SEQUENCE [LARGE SCALE GENOMIC DNA]</scope>
    <source>
        <strain evidence="2 3">CBS 13387</strain>
    </source>
</reference>
<evidence type="ECO:0000313" key="2">
    <source>
        <dbReference type="EMBL" id="WFD14190.1"/>
    </source>
</evidence>
<evidence type="ECO:0000259" key="1">
    <source>
        <dbReference type="Pfam" id="PF03644"/>
    </source>
</evidence>
<feature type="domain" description="Cytosolic endo-beta-N-acetylglucosaminidase TIM barrel" evidence="1">
    <location>
        <begin position="65"/>
        <end position="386"/>
    </location>
</feature>
<organism evidence="2 3">
    <name type="scientific">Malassezia arunalokei</name>
    <dbReference type="NCBI Taxonomy" id="1514897"/>
    <lineage>
        <taxon>Eukaryota</taxon>
        <taxon>Fungi</taxon>
        <taxon>Dikarya</taxon>
        <taxon>Basidiomycota</taxon>
        <taxon>Ustilaginomycotina</taxon>
        <taxon>Malasseziomycetes</taxon>
        <taxon>Malasseziales</taxon>
        <taxon>Malasseziaceae</taxon>
        <taxon>Malassezia</taxon>
    </lineage>
</organism>
<dbReference type="InterPro" id="IPR032979">
    <property type="entry name" value="ENGase"/>
</dbReference>
<dbReference type="AlphaFoldDB" id="A0AAJ5YVY0"/>
<dbReference type="PANTHER" id="PTHR13246:SF1">
    <property type="entry name" value="CYTOSOLIC ENDO-BETA-N-ACETYLGLUCOSAMINIDASE"/>
    <property type="match status" value="1"/>
</dbReference>
<dbReference type="GO" id="GO:0005829">
    <property type="term" value="C:cytosol"/>
    <property type="evidence" value="ECO:0007669"/>
    <property type="project" value="UniProtKB-SubCell"/>
</dbReference>
<dbReference type="Proteomes" id="UP001217582">
    <property type="component" value="Chromosome 1"/>
</dbReference>
<proteinExistence type="predicted"/>
<keyword evidence="2" id="KW-0326">Glycosidase</keyword>
<dbReference type="PANTHER" id="PTHR13246">
    <property type="entry name" value="ENDO BETA N-ACETYLGLUCOSAMINIDASE"/>
    <property type="match status" value="1"/>
</dbReference>
<name>A0AAJ5YVY0_9BASI</name>
<accession>A0AAJ5YVY0</accession>
<dbReference type="EC" id="3.2.1.96" evidence="2"/>
<evidence type="ECO:0000313" key="3">
    <source>
        <dbReference type="Proteomes" id="UP001217582"/>
    </source>
</evidence>
<dbReference type="Gene3D" id="2.60.120.260">
    <property type="entry name" value="Galactose-binding domain-like"/>
    <property type="match status" value="1"/>
</dbReference>